<evidence type="ECO:0000313" key="5">
    <source>
        <dbReference type="EMBL" id="BAL89076.1"/>
    </source>
</evidence>
<feature type="domain" description="HTH lacI-type" evidence="4">
    <location>
        <begin position="3"/>
        <end position="58"/>
    </location>
</feature>
<dbReference type="KEGG" id="ams:AMIS_38560"/>
<keyword evidence="3" id="KW-0804">Transcription</keyword>
<dbReference type="OrthoDB" id="59108at2"/>
<keyword evidence="2" id="KW-0238">DNA-binding</keyword>
<organism evidence="5 6">
    <name type="scientific">Actinoplanes missouriensis (strain ATCC 14538 / DSM 43046 / CBS 188.64 / JCM 3121 / NBRC 102363 / NCIMB 12654 / NRRL B-3342 / UNCC 431)</name>
    <dbReference type="NCBI Taxonomy" id="512565"/>
    <lineage>
        <taxon>Bacteria</taxon>
        <taxon>Bacillati</taxon>
        <taxon>Actinomycetota</taxon>
        <taxon>Actinomycetes</taxon>
        <taxon>Micromonosporales</taxon>
        <taxon>Micromonosporaceae</taxon>
        <taxon>Actinoplanes</taxon>
    </lineage>
</organism>
<dbReference type="GO" id="GO:0000976">
    <property type="term" value="F:transcription cis-regulatory region binding"/>
    <property type="evidence" value="ECO:0007669"/>
    <property type="project" value="TreeGrafter"/>
</dbReference>
<dbReference type="PANTHER" id="PTHR30146">
    <property type="entry name" value="LACI-RELATED TRANSCRIPTIONAL REPRESSOR"/>
    <property type="match status" value="1"/>
</dbReference>
<keyword evidence="6" id="KW-1185">Reference proteome</keyword>
<dbReference type="InterPro" id="IPR046335">
    <property type="entry name" value="LacI/GalR-like_sensor"/>
</dbReference>
<dbReference type="Proteomes" id="UP000007882">
    <property type="component" value="Chromosome"/>
</dbReference>
<dbReference type="InterPro" id="IPR000843">
    <property type="entry name" value="HTH_LacI"/>
</dbReference>
<name>I0H7T9_ACTM4</name>
<dbReference type="HOGENOM" id="CLU_037628_6_1_11"/>
<dbReference type="GO" id="GO:0003700">
    <property type="term" value="F:DNA-binding transcription factor activity"/>
    <property type="evidence" value="ECO:0007669"/>
    <property type="project" value="TreeGrafter"/>
</dbReference>
<dbReference type="PROSITE" id="PS50932">
    <property type="entry name" value="HTH_LACI_2"/>
    <property type="match status" value="1"/>
</dbReference>
<reference evidence="5 6" key="1">
    <citation type="submission" date="2012-02" db="EMBL/GenBank/DDBJ databases">
        <title>Complete genome sequence of Actinoplanes missouriensis 431 (= NBRC 102363).</title>
        <authorList>
            <person name="Ohnishi Y."/>
            <person name="Ishikawa J."/>
            <person name="Sekine M."/>
            <person name="Hosoyama A."/>
            <person name="Harada T."/>
            <person name="Narita H."/>
            <person name="Hata T."/>
            <person name="Konno Y."/>
            <person name="Tutikane K."/>
            <person name="Fujita N."/>
            <person name="Horinouchi S."/>
            <person name="Hayakawa M."/>
        </authorList>
    </citation>
    <scope>NUCLEOTIDE SEQUENCE [LARGE SCALE GENOMIC DNA]</scope>
    <source>
        <strain evidence="6">ATCC 14538 / DSM 43046 / CBS 188.64 / JCM 3121 / NBRC 102363 / NCIMB 12654 / NRRL B-3342 / UNCC 431</strain>
    </source>
</reference>
<evidence type="ECO:0000313" key="6">
    <source>
        <dbReference type="Proteomes" id="UP000007882"/>
    </source>
</evidence>
<dbReference type="Gene3D" id="1.10.260.40">
    <property type="entry name" value="lambda repressor-like DNA-binding domains"/>
    <property type="match status" value="1"/>
</dbReference>
<dbReference type="SMART" id="SM00354">
    <property type="entry name" value="HTH_LACI"/>
    <property type="match status" value="1"/>
</dbReference>
<dbReference type="PATRIC" id="fig|512565.3.peg.3848"/>
<dbReference type="PANTHER" id="PTHR30146:SF138">
    <property type="entry name" value="TRANSCRIPTIONAL REGULATORY PROTEIN"/>
    <property type="match status" value="1"/>
</dbReference>
<accession>I0H7T9</accession>
<evidence type="ECO:0000259" key="4">
    <source>
        <dbReference type="PROSITE" id="PS50932"/>
    </source>
</evidence>
<dbReference type="AlphaFoldDB" id="I0H7T9"/>
<dbReference type="InterPro" id="IPR028082">
    <property type="entry name" value="Peripla_BP_I"/>
</dbReference>
<proteinExistence type="predicted"/>
<dbReference type="CDD" id="cd06279">
    <property type="entry name" value="PBP1_LacI-like"/>
    <property type="match status" value="1"/>
</dbReference>
<dbReference type="SUPFAM" id="SSF53822">
    <property type="entry name" value="Periplasmic binding protein-like I"/>
    <property type="match status" value="1"/>
</dbReference>
<evidence type="ECO:0000256" key="2">
    <source>
        <dbReference type="ARBA" id="ARBA00023125"/>
    </source>
</evidence>
<dbReference type="Gene3D" id="3.40.50.2300">
    <property type="match status" value="2"/>
</dbReference>
<dbReference type="STRING" id="512565.AMIS_38560"/>
<dbReference type="Pfam" id="PF00356">
    <property type="entry name" value="LacI"/>
    <property type="match status" value="1"/>
</dbReference>
<keyword evidence="1" id="KW-0805">Transcription regulation</keyword>
<gene>
    <name evidence="5" type="ordered locus">AMIS_38560</name>
</gene>
<dbReference type="Pfam" id="PF13377">
    <property type="entry name" value="Peripla_BP_3"/>
    <property type="match status" value="1"/>
</dbReference>
<evidence type="ECO:0000256" key="3">
    <source>
        <dbReference type="ARBA" id="ARBA00023163"/>
    </source>
</evidence>
<dbReference type="RefSeq" id="WP_014443970.1">
    <property type="nucleotide sequence ID" value="NC_017093.1"/>
</dbReference>
<dbReference type="CDD" id="cd01392">
    <property type="entry name" value="HTH_LacI"/>
    <property type="match status" value="1"/>
</dbReference>
<sequence>MAVTLRDVAKALGVSHTTVSNAYNRPEKLSDQLRLRILGAAEQMGYQGPDPLAAGLVRRQAGALGVLFDEDLAHALTDPAAQLFLQGVARAGQTSALALTLLPGPQAGGDPELAARTALVDGFIVYSVSAGHPGFQAARRRDIPLVVVDEPAPPHGDDWMYLGVDDRGGAAQAAQHLRDLGHRRVAVLVDRLTPGDRRGPVDAARLAATTYQVAGERLAGYRSVLGDTPVIWECGGGAPEHAVPAARALLAGPDRVTAVLAMTDELARGFLRTAETLGYDVPGDVSVIGFDDVPEANRTDPPLTTVRQPLIGKGVRAVEVLTGARSPGERLPATLVTRATTAPPPD</sequence>
<evidence type="ECO:0000256" key="1">
    <source>
        <dbReference type="ARBA" id="ARBA00023015"/>
    </source>
</evidence>
<protein>
    <submittedName>
        <fullName evidence="5">Putative LacI-family transcriptional regulator</fullName>
    </submittedName>
</protein>
<dbReference type="eggNOG" id="COG1609">
    <property type="taxonomic scope" value="Bacteria"/>
</dbReference>
<dbReference type="EMBL" id="AP012319">
    <property type="protein sequence ID" value="BAL89076.1"/>
    <property type="molecule type" value="Genomic_DNA"/>
</dbReference>
<dbReference type="InterPro" id="IPR010982">
    <property type="entry name" value="Lambda_DNA-bd_dom_sf"/>
</dbReference>
<dbReference type="SUPFAM" id="SSF47413">
    <property type="entry name" value="lambda repressor-like DNA-binding domains"/>
    <property type="match status" value="1"/>
</dbReference>